<accession>A0ACC2V1I9</accession>
<dbReference type="EMBL" id="JASBWT010000032">
    <property type="protein sequence ID" value="KAJ9093205.1"/>
    <property type="molecule type" value="Genomic_DNA"/>
</dbReference>
<proteinExistence type="predicted"/>
<dbReference type="Proteomes" id="UP001227268">
    <property type="component" value="Unassembled WGS sequence"/>
</dbReference>
<sequence>MRTVLDERYPQGLPEWCQTFLEGIQKLGLEDLQGEEKANVSKGEDAAEARNQRSPPGSPLSELSSLDYESNGEADAEQNIVVDEMMEEDAVEQTAESKFQRAILLSESKEALPFIWLAYTQMQLENWALARQTLQQAVKLEPWNTAILFRLSSCLEKERNYIEACNVMERALQLTPYDQRDPYRTHFARLSEQSDEMKANVFRGDPFDLLPLEVIINIMRMGATLDDNFLLKSTWVCQRWRNTLVNSCPELWQTLAISNADVKNGVANSRRLTWLARSNEHITALTLRDLNCTSAQKLPAAFKNQLKDLQHLTISATEHAVLSRISWKFAKYIGALQSLTITTARGTRASRRALYGISAEGAEDLCFGLVRTEFRDSLLAIEVQDMSFSKLSSWGNQLLDSNNYRIHPIRTGNETSYPKLKRLLLKRCAFDNAYDPLIFSIVNGRQLLEYQCDPLHAALRRSPDLESLEVDPKLRSVQAAWPGLAKRITLSKLTTAILPPPSLWSIDILAPNLKCLSFRAPHSFGSSSYDRLEESRQRPLIPTIEDSPVPLATLSNLENAEFVCYKHDTGAILQEWISRLSNVEILTIRSLGGHPWPGTSAASASPDERATCTVVQMLIDHPEWCPKLCNLQLDRCFAPGNSLVELVRVRNQSSVCVRLERLSLTSTLRLSTNALAVLRKELPRFCKGQVLVANIIQPKEYLKDNFEVDLE</sequence>
<keyword evidence="2" id="KW-1185">Reference proteome</keyword>
<evidence type="ECO:0000313" key="2">
    <source>
        <dbReference type="Proteomes" id="UP001227268"/>
    </source>
</evidence>
<name>A0ACC2V1I9_9TREE</name>
<gene>
    <name evidence="1" type="ORF">QFC21_006522</name>
</gene>
<organism evidence="1 2">
    <name type="scientific">Naganishia friedmannii</name>
    <dbReference type="NCBI Taxonomy" id="89922"/>
    <lineage>
        <taxon>Eukaryota</taxon>
        <taxon>Fungi</taxon>
        <taxon>Dikarya</taxon>
        <taxon>Basidiomycota</taxon>
        <taxon>Agaricomycotina</taxon>
        <taxon>Tremellomycetes</taxon>
        <taxon>Filobasidiales</taxon>
        <taxon>Filobasidiaceae</taxon>
        <taxon>Naganishia</taxon>
    </lineage>
</organism>
<reference evidence="1" key="1">
    <citation type="submission" date="2023-04" db="EMBL/GenBank/DDBJ databases">
        <title>Draft Genome sequencing of Naganishia species isolated from polar environments using Oxford Nanopore Technology.</title>
        <authorList>
            <person name="Leo P."/>
            <person name="Venkateswaran K."/>
        </authorList>
    </citation>
    <scope>NUCLEOTIDE SEQUENCE</scope>
    <source>
        <strain evidence="1">MNA-CCFEE 5423</strain>
    </source>
</reference>
<evidence type="ECO:0000313" key="1">
    <source>
        <dbReference type="EMBL" id="KAJ9093205.1"/>
    </source>
</evidence>
<comment type="caution">
    <text evidence="1">The sequence shown here is derived from an EMBL/GenBank/DDBJ whole genome shotgun (WGS) entry which is preliminary data.</text>
</comment>
<protein>
    <submittedName>
        <fullName evidence="1">Uncharacterized protein</fullName>
    </submittedName>
</protein>